<feature type="region of interest" description="Disordered" evidence="4">
    <location>
        <begin position="1"/>
        <end position="76"/>
    </location>
</feature>
<comment type="caution">
    <text evidence="6">The sequence shown here is derived from an EMBL/GenBank/DDBJ whole genome shotgun (WGS) entry which is preliminary data.</text>
</comment>
<accession>A0A3V8I7P6</accession>
<keyword evidence="3" id="KW-0788">Thiol protease</keyword>
<dbReference type="InterPro" id="IPR011049">
    <property type="entry name" value="Serralysin-like_metalloprot_C"/>
</dbReference>
<feature type="region of interest" description="Disordered" evidence="4">
    <location>
        <begin position="167"/>
        <end position="231"/>
    </location>
</feature>
<dbReference type="InterPro" id="IPR021882">
    <property type="entry name" value="DUF3491"/>
</dbReference>
<feature type="compositionally biased region" description="Basic and acidic residues" evidence="4">
    <location>
        <begin position="64"/>
        <end position="76"/>
    </location>
</feature>
<dbReference type="RefSeq" id="WP_127173899.1">
    <property type="nucleotide sequence ID" value="NZ_JASMSH010000022.1"/>
</dbReference>
<keyword evidence="1" id="KW-0645">Protease</keyword>
<evidence type="ECO:0000256" key="3">
    <source>
        <dbReference type="ARBA" id="ARBA00022807"/>
    </source>
</evidence>
<dbReference type="CDD" id="cd20495">
    <property type="entry name" value="C58_PaToxP-like"/>
    <property type="match status" value="1"/>
</dbReference>
<evidence type="ECO:0000259" key="5">
    <source>
        <dbReference type="Pfam" id="PF12919"/>
    </source>
</evidence>
<evidence type="ECO:0000313" key="7">
    <source>
        <dbReference type="Proteomes" id="UP000290660"/>
    </source>
</evidence>
<organism evidence="6 7">
    <name type="scientific">Salmonella enterica</name>
    <name type="common">Salmonella choleraesuis</name>
    <dbReference type="NCBI Taxonomy" id="28901"/>
    <lineage>
        <taxon>Bacteria</taxon>
        <taxon>Pseudomonadati</taxon>
        <taxon>Pseudomonadota</taxon>
        <taxon>Gammaproteobacteria</taxon>
        <taxon>Enterobacterales</taxon>
        <taxon>Enterobacteriaceae</taxon>
        <taxon>Salmonella</taxon>
    </lineage>
</organism>
<reference evidence="6 7" key="1">
    <citation type="submission" date="2018-12" db="EMBL/GenBank/DDBJ databases">
        <title>Identification of serotype of rogose Salmonella by whole genome sequencing.</title>
        <authorList>
            <person name="Sacchi C.T."/>
            <person name="Goncalves C.R."/>
            <person name="Tiba-Casas M.R."/>
        </authorList>
    </citation>
    <scope>NUCLEOTIDE SEQUENCE [LARGE SCALE GENOMIC DNA]</scope>
    <source>
        <strain evidence="6 7">169_17</strain>
    </source>
</reference>
<dbReference type="EMBL" id="RSEO01000022">
    <property type="protein sequence ID" value="RXQ31607.1"/>
    <property type="molecule type" value="Genomic_DNA"/>
</dbReference>
<evidence type="ECO:0000313" key="6">
    <source>
        <dbReference type="EMBL" id="RXQ31607.1"/>
    </source>
</evidence>
<feature type="compositionally biased region" description="Pro residues" evidence="4">
    <location>
        <begin position="213"/>
        <end position="228"/>
    </location>
</feature>
<dbReference type="SUPFAM" id="SSF51120">
    <property type="entry name" value="beta-Roll"/>
    <property type="match status" value="1"/>
</dbReference>
<evidence type="ECO:0000256" key="4">
    <source>
        <dbReference type="SAM" id="MobiDB-lite"/>
    </source>
</evidence>
<dbReference type="Proteomes" id="UP000290660">
    <property type="component" value="Unassembled WGS sequence"/>
</dbReference>
<sequence length="4344" mass="487645">MKVNENDSTSNIISLQHNKTVPVESQQGHFKAVHPDHNLPSFSESQMPIHNNLKTQPSKPHLQRQTDHSDQKETRRRFYDRMMDQPHTTEDVVRIGKMIQNNIHSQKHEPRTYSPSNHTGNWKTSLFYNLLLNLHKGIPFFADKLTSDRTLPRIPVANNETLLINTGIRNRNENNESPSHPRLRRAGGDEEPGTSLHGQKRPGETAEEAPPAKLAPPERPGPAQPPIRPLSSKDFIFSRQNRKAWPDSDIQILNTNFPDYQKKIDSLKYSLRRGDEVSQEHFDSVETPLRLLIERLVSPQAKNDTYRLLEEFHQAIQRTGRNLALQALPERPERPAPEDPAPQWPPLPKDFIFSRPNRKAWPDSDIQILNTNFPDYQVKSDSLKTSLRRGEGISQKNFDTVETSLRLLIERLVSPQAKNDTYRLLEEFHQAIQRTGRNLTLKALPDRPAPPEVPDLPQWPPLPKDFIFSRLNRNAWSDSDIQMLNTNFPDYQRKIDRLKYYLRSGYWVSQKHFDAVETSLRLLIDQLVSLEAKNDTYRLLEEFHQAIQRTGRNLILQALPERPAPPERPALPQQAPQWPPLPKDFIFSRMDRKAWADSDIQMLNTNFPDFNVKIKTLRFALRSGGGITQERFDVVYTKLKLLMEISVSPQAQHDLYTQLNEFQQAMQITGRGLLLQTLPAPPERPELLSPHLLEDLGIPDLPPLPQDFDFADILPAPAHLPLAESFVFSHIGANWSEADVQILQEHFPDWQQKTDALELSLRLGNAITQEQLREVETPLLALMTKLTTPQAKNEVSVLLQELQQGIKVTGRALVLQPLPPLPERPVSPELLSPLRLEDVDLSGFDIPPLPKDFDFSYIEFPGPAHPLLPEDFVISHLAEKWSGDDVQIRQRLFPDWQQKTDALELSLRLGDEITQAQFREVETPLLNLINQLTTPQAQNEVYTLLRELQQGIRSTGRNLELHPLPPVQPQPVPPVQPQPAPPAALPRANWLMTDFRERNINMEAGWSAHDKQVRRKEAPGFLYELRRLAEKKRPTQYDFIRLDGMLTRMIRLFTGDNARATIQSVRDAMHRYFHDFTVPVSKQTHLIFSVPAEQAVSLPLHSLRTGGSEVVVWTDTPRLLDDSLKRVLVKVVRSRLLDDKVAGLRRSDAASSRQQVELLQAYRQLMTNNPPPADKLTAMLQQIKETPEVRKFIRSVEFSLPLLIQKALGEKSAAWGKMLTPEQRQDFLTYVDACRSPSLSLMARQHLQRLNARPLDLSGWITQRELRDHLNHIPLYRLLNADHYTFPDRGALTQLMLSTQQKGLITGRLKPVLSEEAVMLVRQSLGDEYATDPQVRHAVLQAMETHLSRQAPLDLLSRPTLSHIPPVSLQILTLHLELLPGERWFRQPDWQVPLFGGIRLSSDGQRLTDAAVMVGDISEQTASRYFTPYLEKLYDLHRQSREGSLTVESVQQTLHSLGMENLTPEQVGAFVSEMKKNPYQSLTAVYQLLTRNPASSLTEGALLWAEKRHLLLKNLIDTGPEGRVLSPLLQFPESQLGITPPLVPEDAGRVVVSAGRPAGSSINSNNNARTELCSGADMLTLLRNQHAMISDPQKKSRFNTLLQEKGETLRQRLDDYNKRLDKNSHSGNLLLQEVAQRIREFEAISPSTQLQTVQEQLKTEFYSHMVTIEPVVHNVWIGGGIDMAHLPYAVSQLLSYPESRYILWTDKDSYGTHFLHSELKKQAHAQATEDLSTLTAQDRLTSLSKIQKEKITRKYQELFHRALLTLQDDLFAYAFEQNIFTSSDTMRRNYLRDRLKADENTLSLFDNTLADNKKKNHDFISALKARFGHERIMVRDVAPLLDTMSPTFRLGYHQEMELRGNLASASDYLRLLALKEFGGTYVDVDLMPDYSDAAMKIIYATESQDGMETISTSREALTDLSARLAVRLTPEVPEDTSFRADLSAGQIKTLEAVSRALMALDDTQLFRQGDNQVLLDGAKILRRDQQGTNACLVAHRDSRAVYTILDLISARTAERREHRARINAGENIDTVLAPPSDGLPSRTASHFPDNIFYGYRSDGILPRSIDSTLYLTGPTAVSNGLKQYAEALGPLGEALAGAGPQQSGERLSLYNGQVDTEVVHDARSKLAPHFTGGMNSLTPAEQTSTWVSQQGLTAAEIIHRLQQRVPAPSRIHPDTDWRQLNKQMFAQATGTDRTIIENMWPEIQQQAEQLSRRQHSDAPLALEDLSGLDKALTRLSTQLTGEMAKTGIWILQQKLEATFRATTQTTPDHIHLFPELSSPDPDSDMLVAVRHLLRGEGTAGVTLWLDDNALTLRFIRDGSAIAHTNDALRRIVAGQDTAVRLTDQQASLVNKYREQWLKKATGEPGDPRAFSEAFSKITENPFLLNVVENTLAQGEVAGRQEVSLWRGKDNDASHLRAAFVERYPVLQSGLNNLWRTQYQPLTQEHIAHRLSNLSPEHKARLTLRSPQQSGFYGRLLDSGYANTDMDMLRRYAAMAEGQGGWFITGEPSPALSEKASVLLKKHLPSEELTPGVAKKIIDFLLAEPGSNPEHFIPSDRPDYHKPAWQALFAELKDSTPSDLLRWPGGVAVPTATGVRFAGRYGELSDHIMAAARQAWLPQALTGYMETLWQIRGVSGDALTPAAIRAQFAGQGLEGLLSDSGLEQYIRFAGDNPLPSLSNIHFYLTGQPDFSAMAVPLLQKHAPGIAQRLQNSLNDHRPNSLQLEDAYRYPALSDEPPPFRPEDMISETGRQVESSKFRLLQWEDFYTRFAGLWDSAVRNAGGTDIAFHPQSLLFAQEGKCMGLSLLYAETAGQPEHYQILQENLMKASALFQTRHRDGLPLSDHDEDFLRRTLETVEAAQRRGNEKLSGSPLSSLNLDSPDRVAREIQKRAVSTLLVTTEKHSLVIEQMDTGWRLTDPNFGHSRFATLPEAFAFIQAVARKPEFQTLYGLGDITVYFSPEHRDWMEVRLPDHQSGTLTRELHHTTVDQLISRPDSVRLGNTEVPRKLLYDMGAMAGNSRISPQTDLSDLRNVKIDGRVLQQYLDSTAVSSSQAHQLNAVLEATGLQTDTPAMKKVQIPETPSEILPFLQHLHQHKQNMKLMLLDLTLQVNTLLQKKGLNMEKTVARIDNFLFPDDAAGTIRVKITDIAGQRHSLDIDVRKVFKAFDKGMKKLSDMMDRSNIDGMLSIIGLVQYTRLLQSGEHVSALSHAGAVMDIKNLSDKLLGGILKAVGNRVYNPGVSGTRLEGLVAAYTQKMAARIGGTAGRYLSKAANVLKLPVVDIAINLWSLGESVKSYMHATDYDERVAAGVDVGFATVSNALVIASVAYPPLAVIAAPLSYIGGLISDSIRRKAMERKLREAWLETKKFLDESARNVLKADPKTGILDLSGNKVLGEAWLHMNENPPRLTGWASVNSGKDFGSRPELSDRQVMNAQAYNWITRYQDHDRPDTAYRSYDVWPLADEYLAHGYANSRWPAVIPQIPPGDYHTILMGFGEKLQANTEIVHKYYKTFEETARSDMPLLSITYQASGIVGGNKPLTVIFPVVEHLSMDSKRPVRDKYRGYNFHIFGGTGEITAYAGNLGNYQITGQSGVSNTLSFWNIPYAMDMALNLSSPLKQNVLTTTLYSPGKDGSWDTVPNWPTMSLVQKNINTVVGTKYGHNLIQGNDENNVFHLGLGRNVIASGGGENMYVISDEENTRDQTTLSTIGISPGSKQHVIYYRGGSAHFKPESFQLSEQEIKLIYRKTNTTHPTNSIKIIGNDGAKLADFAEKIILKTADSLEAHWNATPLALQVASLDARQWGEYENPPQALPDPESIIAALLEHGWALMDKLSMDYPGYQVWLSQREGLFYLVYDADTRICLPSGYDATVLGSSGSRYVLNANSLNPVTLYLRDDVRAAEQIDITGLFSRDTPADVRLVFSDDVFTITAHSNNSTRTVMLRQMAQEEGERLPLSRSQTKLVMFSQDFARTLAELYQQAKGEASIQIQAPTDRERAEKEFSLINQSHQQIARNYAGLQWPTHIPVAPGTWVPDVNMPMNARTGVWRDTRNAHLFAQGKVTDSGSWLKTGESFINIVVPPGSPGTARGPRSFDIEGNQSGMRVFAGRAGKYSIIGTPGARNELSFQQLRSPSSLTLDLSRQDEQDLTRGQGAITLTQRNINTVTGTAAGYDVIKGGKEDNIFYIGQGGARIESGGGNNLYEVPSEPHNKVLILLSSRSGQNLIRYQGTSMQLQPEQDSTSPLSFSHLTVGGYDGVRADLNDFGGKLIIQTSDGLEFCWQGTPRALQLTRIDIAQWSKSQTQKEPLPEAEDMVVILRAKWLLGNSFIMDYPGYQVLVHEDTGLHRFDIS</sequence>
<dbReference type="GO" id="GO:0016757">
    <property type="term" value="F:glycosyltransferase activity"/>
    <property type="evidence" value="ECO:0007669"/>
    <property type="project" value="InterPro"/>
</dbReference>
<dbReference type="Gene3D" id="3.90.550.20">
    <property type="match status" value="1"/>
</dbReference>
<dbReference type="GO" id="GO:0006508">
    <property type="term" value="P:proteolysis"/>
    <property type="evidence" value="ECO:0007669"/>
    <property type="project" value="UniProtKB-KW"/>
</dbReference>
<name>A0A3V8I7P6_SALER</name>
<proteinExistence type="predicted"/>
<dbReference type="Pfam" id="PF11996">
    <property type="entry name" value="DUF3491"/>
    <property type="match status" value="2"/>
</dbReference>
<dbReference type="Pfam" id="PF12919">
    <property type="entry name" value="TcdA_TcdB"/>
    <property type="match status" value="1"/>
</dbReference>
<dbReference type="NCBIfam" id="TIGR01586">
    <property type="entry name" value="yopT_cys_prot"/>
    <property type="match status" value="1"/>
</dbReference>
<evidence type="ECO:0000256" key="1">
    <source>
        <dbReference type="ARBA" id="ARBA00022670"/>
    </source>
</evidence>
<feature type="compositionally biased region" description="Polar residues" evidence="4">
    <location>
        <begin position="40"/>
        <end position="58"/>
    </location>
</feature>
<feature type="domain" description="GT44" evidence="5">
    <location>
        <begin position="1672"/>
        <end position="2027"/>
    </location>
</feature>
<protein>
    <submittedName>
        <fullName evidence="6">DUF3491 domain-containing protein</fullName>
    </submittedName>
</protein>
<dbReference type="InterPro" id="IPR006473">
    <property type="entry name" value="Peptidase_C58_Yopt"/>
</dbReference>
<dbReference type="InterPro" id="IPR029044">
    <property type="entry name" value="Nucleotide-diphossugar_trans"/>
</dbReference>
<dbReference type="InterPro" id="IPR024770">
    <property type="entry name" value="TcdA/TcdB_cat"/>
</dbReference>
<dbReference type="GO" id="GO:0004197">
    <property type="term" value="F:cysteine-type endopeptidase activity"/>
    <property type="evidence" value="ECO:0007669"/>
    <property type="project" value="InterPro"/>
</dbReference>
<feature type="compositionally biased region" description="Polar residues" evidence="4">
    <location>
        <begin position="1"/>
        <end position="28"/>
    </location>
</feature>
<evidence type="ECO:0000256" key="2">
    <source>
        <dbReference type="ARBA" id="ARBA00022801"/>
    </source>
</evidence>
<dbReference type="SUPFAM" id="SSF53448">
    <property type="entry name" value="Nucleotide-diphospho-sugar transferases"/>
    <property type="match status" value="1"/>
</dbReference>
<keyword evidence="2" id="KW-0378">Hydrolase</keyword>
<gene>
    <name evidence="6" type="ORF">EI538_17835</name>
</gene>